<gene>
    <name evidence="2" type="ORF">S01H4_23635</name>
</gene>
<feature type="non-terminal residue" evidence="2">
    <location>
        <position position="1"/>
    </location>
</feature>
<name>X1AAD4_9ZZZZ</name>
<dbReference type="EMBL" id="BART01010992">
    <property type="protein sequence ID" value="GAG79435.1"/>
    <property type="molecule type" value="Genomic_DNA"/>
</dbReference>
<accession>X1AAD4</accession>
<feature type="domain" description="Crassvirus muzzle protein C-terminal" evidence="1">
    <location>
        <begin position="41"/>
        <end position="150"/>
    </location>
</feature>
<organism evidence="2">
    <name type="scientific">marine sediment metagenome</name>
    <dbReference type="NCBI Taxonomy" id="412755"/>
    <lineage>
        <taxon>unclassified sequences</taxon>
        <taxon>metagenomes</taxon>
        <taxon>ecological metagenomes</taxon>
    </lineage>
</organism>
<sequence>WDDSVKGWTSFYTYNPDNIFSLRNSFYTIHKAAIWKHYEGVRSNYYGVQSNSSITFVFNPAPNTSKTFKTVEYEGDNGWEVESFVSGLTGVDSRSSGWDTTFDRTNAVLSYYGGQYDSNNVSYGQVGFGALPFYHAGFTRKENKYVANLINNSPEVYNVPGEVIFGRAISGIKGFFATVKIKTDSVTDVGGEKELFAVGTNYIGNNGY</sequence>
<reference evidence="2" key="1">
    <citation type="journal article" date="2014" name="Front. Microbiol.">
        <title>High frequency of phylogenetically diverse reductive dehalogenase-homologous genes in deep subseafloor sedimentary metagenomes.</title>
        <authorList>
            <person name="Kawai M."/>
            <person name="Futagami T."/>
            <person name="Toyoda A."/>
            <person name="Takaki Y."/>
            <person name="Nishi S."/>
            <person name="Hori S."/>
            <person name="Arai W."/>
            <person name="Tsubouchi T."/>
            <person name="Morono Y."/>
            <person name="Uchiyama I."/>
            <person name="Ito T."/>
            <person name="Fujiyama A."/>
            <person name="Inagaki F."/>
            <person name="Takami H."/>
        </authorList>
    </citation>
    <scope>NUCLEOTIDE SEQUENCE</scope>
    <source>
        <strain evidence="2">Expedition CK06-06</strain>
    </source>
</reference>
<dbReference type="InterPro" id="IPR057888">
    <property type="entry name" value="crAss_MUZ_C"/>
</dbReference>
<protein>
    <recommendedName>
        <fullName evidence="1">Crassvirus muzzle protein C-terminal domain-containing protein</fullName>
    </recommendedName>
</protein>
<proteinExistence type="predicted"/>
<evidence type="ECO:0000313" key="2">
    <source>
        <dbReference type="EMBL" id="GAG79435.1"/>
    </source>
</evidence>
<dbReference type="Pfam" id="PF25729">
    <property type="entry name" value="crAss_MUZ_C"/>
    <property type="match status" value="1"/>
</dbReference>
<dbReference type="AlphaFoldDB" id="X1AAD4"/>
<comment type="caution">
    <text evidence="2">The sequence shown here is derived from an EMBL/GenBank/DDBJ whole genome shotgun (WGS) entry which is preliminary data.</text>
</comment>
<evidence type="ECO:0000259" key="1">
    <source>
        <dbReference type="Pfam" id="PF25729"/>
    </source>
</evidence>